<proteinExistence type="inferred from homology"/>
<dbReference type="eggNOG" id="KOG4039">
    <property type="taxonomic scope" value="Eukaryota"/>
</dbReference>
<dbReference type="STRING" id="743788.S8E8X9"/>
<dbReference type="AlphaFoldDB" id="S8E8X9"/>
<evidence type="ECO:0000256" key="1">
    <source>
        <dbReference type="ARBA" id="ARBA00004450"/>
    </source>
</evidence>
<comment type="similarity">
    <text evidence="2">Belongs to the FMP52 family.</text>
</comment>
<dbReference type="PANTHER" id="PTHR14097">
    <property type="entry name" value="OXIDOREDUCTASE HTATIP2"/>
    <property type="match status" value="1"/>
</dbReference>
<dbReference type="GO" id="GO:0005741">
    <property type="term" value="C:mitochondrial outer membrane"/>
    <property type="evidence" value="ECO:0007669"/>
    <property type="project" value="UniProtKB-SubCell"/>
</dbReference>
<organism evidence="3 4">
    <name type="scientific">Fomitopsis schrenkii</name>
    <name type="common">Brown rot fungus</name>
    <dbReference type="NCBI Taxonomy" id="2126942"/>
    <lineage>
        <taxon>Eukaryota</taxon>
        <taxon>Fungi</taxon>
        <taxon>Dikarya</taxon>
        <taxon>Basidiomycota</taxon>
        <taxon>Agaricomycotina</taxon>
        <taxon>Agaricomycetes</taxon>
        <taxon>Polyporales</taxon>
        <taxon>Fomitopsis</taxon>
    </lineage>
</organism>
<reference evidence="3 4" key="1">
    <citation type="journal article" date="2012" name="Science">
        <title>The Paleozoic origin of enzymatic lignin decomposition reconstructed from 31 fungal genomes.</title>
        <authorList>
            <person name="Floudas D."/>
            <person name="Binder M."/>
            <person name="Riley R."/>
            <person name="Barry K."/>
            <person name="Blanchette R.A."/>
            <person name="Henrissat B."/>
            <person name="Martinez A.T."/>
            <person name="Otillar R."/>
            <person name="Spatafora J.W."/>
            <person name="Yadav J.S."/>
            <person name="Aerts A."/>
            <person name="Benoit I."/>
            <person name="Boyd A."/>
            <person name="Carlson A."/>
            <person name="Copeland A."/>
            <person name="Coutinho P.M."/>
            <person name="de Vries R.P."/>
            <person name="Ferreira P."/>
            <person name="Findley K."/>
            <person name="Foster B."/>
            <person name="Gaskell J."/>
            <person name="Glotzer D."/>
            <person name="Gorecki P."/>
            <person name="Heitman J."/>
            <person name="Hesse C."/>
            <person name="Hori C."/>
            <person name="Igarashi K."/>
            <person name="Jurgens J.A."/>
            <person name="Kallen N."/>
            <person name="Kersten P."/>
            <person name="Kohler A."/>
            <person name="Kuees U."/>
            <person name="Kumar T.K.A."/>
            <person name="Kuo A."/>
            <person name="LaButti K."/>
            <person name="Larrondo L.F."/>
            <person name="Lindquist E."/>
            <person name="Ling A."/>
            <person name="Lombard V."/>
            <person name="Lucas S."/>
            <person name="Lundell T."/>
            <person name="Martin R."/>
            <person name="McLaughlin D.J."/>
            <person name="Morgenstern I."/>
            <person name="Morin E."/>
            <person name="Murat C."/>
            <person name="Nagy L.G."/>
            <person name="Nolan M."/>
            <person name="Ohm R.A."/>
            <person name="Patyshakuliyeva A."/>
            <person name="Rokas A."/>
            <person name="Ruiz-Duenas F.J."/>
            <person name="Sabat G."/>
            <person name="Salamov A."/>
            <person name="Samejima M."/>
            <person name="Schmutz J."/>
            <person name="Slot J.C."/>
            <person name="St John F."/>
            <person name="Stenlid J."/>
            <person name="Sun H."/>
            <person name="Sun S."/>
            <person name="Syed K."/>
            <person name="Tsang A."/>
            <person name="Wiebenga A."/>
            <person name="Young D."/>
            <person name="Pisabarro A."/>
            <person name="Eastwood D.C."/>
            <person name="Martin F."/>
            <person name="Cullen D."/>
            <person name="Grigoriev I.V."/>
            <person name="Hibbett D.S."/>
        </authorList>
    </citation>
    <scope>NUCLEOTIDE SEQUENCE</scope>
    <source>
        <strain evidence="4">FP-58527</strain>
    </source>
</reference>
<protein>
    <submittedName>
        <fullName evidence="3">Uncharacterized protein</fullName>
    </submittedName>
</protein>
<gene>
    <name evidence="3" type="ORF">FOMPIDRAFT_1023435</name>
</gene>
<sequence length="243" mass="26407">MGGLSALILGATGATGKVLLQELLASPTFSSVSEYGRRVTAQEKLPVGKEKLQQKVVDFDRLEEAGLKEGKWDVVFITLGTTIRKAGSAEAFERIDREYVVNASRLAKSQDPDHKQRLIYLSAVGADPNSWFLYPRSKGRTELALAELGYSDTVVLRPGALGEADRPEARLTELCFIPVVKAVSTLIPSLYVPLPKVAKALRVVGEVGTQGIPPERVQRMGDMAKPWSLLDNTSIIAIADSFN</sequence>
<evidence type="ECO:0000313" key="4">
    <source>
        <dbReference type="Proteomes" id="UP000015241"/>
    </source>
</evidence>
<dbReference type="OrthoDB" id="430436at2759"/>
<dbReference type="HOGENOM" id="CLU_071330_3_1_1"/>
<dbReference type="Proteomes" id="UP000015241">
    <property type="component" value="Unassembled WGS sequence"/>
</dbReference>
<dbReference type="SUPFAM" id="SSF51735">
    <property type="entry name" value="NAD(P)-binding Rossmann-fold domains"/>
    <property type="match status" value="1"/>
</dbReference>
<dbReference type="InParanoid" id="S8E8X9"/>
<dbReference type="PANTHER" id="PTHR14097:SF7">
    <property type="entry name" value="OXIDOREDUCTASE HTATIP2"/>
    <property type="match status" value="1"/>
</dbReference>
<dbReference type="Gene3D" id="3.40.50.720">
    <property type="entry name" value="NAD(P)-binding Rossmann-like Domain"/>
    <property type="match status" value="1"/>
</dbReference>
<evidence type="ECO:0000256" key="2">
    <source>
        <dbReference type="ARBA" id="ARBA00006617"/>
    </source>
</evidence>
<dbReference type="InterPro" id="IPR036291">
    <property type="entry name" value="NAD(P)-bd_dom_sf"/>
</dbReference>
<dbReference type="EMBL" id="KE504144">
    <property type="protein sequence ID" value="EPT01118.1"/>
    <property type="molecule type" value="Genomic_DNA"/>
</dbReference>
<keyword evidence="4" id="KW-1185">Reference proteome</keyword>
<comment type="subcellular location">
    <subcellularLocation>
        <location evidence="1">Mitochondrion outer membrane</location>
        <topology evidence="1">Peripheral membrane protein</topology>
    </subcellularLocation>
</comment>
<accession>S8E8X9</accession>
<evidence type="ECO:0000313" key="3">
    <source>
        <dbReference type="EMBL" id="EPT01118.1"/>
    </source>
</evidence>
<name>S8E8X9_FOMSC</name>
<dbReference type="GO" id="GO:0051170">
    <property type="term" value="P:import into nucleus"/>
    <property type="evidence" value="ECO:0007669"/>
    <property type="project" value="TreeGrafter"/>
</dbReference>